<sequence length="337" mass="37049">MNGMTDCNWVGIDVSKAKLDVARLDDKGKLKSHVFNNDAIGFAALLNWLSQRGCTQPDTQICTEATGPYGEALCTFLCDEGWTVSVVNPARIKGFAQSGMVRNKTDKADAALLARFAQTMHPEPWTPPPPEVRELRALVDRLQALKDMHQQEANRLEAALNQPSMVALIEGHMQWLKDSIKELENQIDDHIDRHPKLREDASLITSIPGLGNTTAAKVLAYLGDVNRFKNAKALAAFVGVTPKIKESGSSVRGRSVIARSGHAAVRHALYMPAMVALRYNPLMKVFAERLKSDGLAPKAVIAACMHKLIRQIYGVLKSRNAFDATILGNRLDFQDGI</sequence>
<keyword evidence="7" id="KW-1185">Reference proteome</keyword>
<dbReference type="PANTHER" id="PTHR33055">
    <property type="entry name" value="TRANSPOSASE FOR INSERTION SEQUENCE ELEMENT IS1111A"/>
    <property type="match status" value="1"/>
</dbReference>
<dbReference type="KEGG" id="thi:THI_2382"/>
<dbReference type="Pfam" id="PF02371">
    <property type="entry name" value="Transposase_20"/>
    <property type="match status" value="1"/>
</dbReference>
<dbReference type="Proteomes" id="UP000002372">
    <property type="component" value="Chromosome"/>
</dbReference>
<dbReference type="HOGENOM" id="CLU_036902_5_0_4"/>
<dbReference type="AlphaFoldDB" id="D6CUP6"/>
<dbReference type="GO" id="GO:0003677">
    <property type="term" value="F:DNA binding"/>
    <property type="evidence" value="ECO:0007669"/>
    <property type="project" value="InterPro"/>
</dbReference>
<dbReference type="InterPro" id="IPR003346">
    <property type="entry name" value="Transposase_20"/>
</dbReference>
<feature type="coiled-coil region" evidence="1">
    <location>
        <begin position="132"/>
        <end position="200"/>
    </location>
</feature>
<evidence type="ECO:0000259" key="2">
    <source>
        <dbReference type="Pfam" id="PF01548"/>
    </source>
</evidence>
<reference evidence="6" key="2">
    <citation type="journal article" date="2010" name="PLoS Genet.">
        <title>Structure, function, and evolution of the Thiomonas spp. genome.</title>
        <authorList>
            <person name="Arsene-Ploetze F."/>
            <person name="Koechler S."/>
            <person name="Marchal M."/>
            <person name="Coppee J.Y."/>
            <person name="Chandler M."/>
            <person name="Bonnefoy V."/>
            <person name="Brochier-Armanet C."/>
            <person name="Barakat M."/>
            <person name="Barbe V."/>
            <person name="Battaglia-Brunet F."/>
            <person name="Bruneel O."/>
            <person name="Bryan C.G."/>
            <person name="Cleiss-Arnold J."/>
            <person name="Cruveiller S."/>
            <person name="Erhardt M."/>
            <person name="Heinrich-Salmeron A."/>
            <person name="Hommais F."/>
            <person name="Joulian C."/>
            <person name="Krin E."/>
            <person name="Lieutaud A."/>
            <person name="Lievremont D."/>
            <person name="Michel C."/>
            <person name="Muller D."/>
            <person name="Ortet P."/>
            <person name="Proux C."/>
            <person name="Siguier P."/>
            <person name="Roche D."/>
            <person name="Rouy Z."/>
            <person name="Salvignol G."/>
            <person name="Slyemi D."/>
            <person name="Talla E."/>
            <person name="Weiss S."/>
            <person name="Weissenbach J."/>
            <person name="Medigue C."/>
            <person name="Bertin P.N."/>
        </authorList>
    </citation>
    <scope>NUCLEOTIDE SEQUENCE [LARGE SCALE GENOMIC DNA]</scope>
    <source>
        <strain evidence="6">DSM 22701 / CIP 110005 / 3As</strain>
    </source>
</reference>
<dbReference type="PANTHER" id="PTHR33055:SF3">
    <property type="entry name" value="PUTATIVE TRANSPOSASE FOR IS117-RELATED"/>
    <property type="match status" value="1"/>
</dbReference>
<protein>
    <submittedName>
        <fullName evidence="4 5">Transposase</fullName>
    </submittedName>
</protein>
<evidence type="ECO:0000256" key="1">
    <source>
        <dbReference type="SAM" id="Coils"/>
    </source>
</evidence>
<name>D6CUP6_THIA3</name>
<evidence type="ECO:0000313" key="5">
    <source>
        <dbReference type="EMBL" id="CQR39125.1"/>
    </source>
</evidence>
<dbReference type="InterPro" id="IPR047650">
    <property type="entry name" value="Transpos_IS110"/>
</dbReference>
<feature type="domain" description="Transposase IS116/IS110/IS902 C-terminal" evidence="3">
    <location>
        <begin position="202"/>
        <end position="285"/>
    </location>
</feature>
<reference evidence="5 7" key="4">
    <citation type="submission" date="2015-03" db="EMBL/GenBank/DDBJ databases">
        <authorList>
            <person name="Regsiter A."/>
            <person name="william w."/>
        </authorList>
    </citation>
    <scope>NUCLEOTIDE SEQUENCE [LARGE SCALE GENOMIC DNA]</scope>
    <source>
        <strain evidence="5 7">CB1</strain>
    </source>
</reference>
<evidence type="ECO:0000259" key="3">
    <source>
        <dbReference type="Pfam" id="PF02371"/>
    </source>
</evidence>
<evidence type="ECO:0000313" key="4">
    <source>
        <dbReference type="EMBL" id="CAZ89015.1"/>
    </source>
</evidence>
<reference evidence="4" key="3">
    <citation type="submission" date="2010-07" db="EMBL/GenBank/DDBJ databases">
        <authorList>
            <person name="Genoscope - CEA"/>
        </authorList>
    </citation>
    <scope>NUCLEOTIDE SEQUENCE</scope>
    <source>
        <strain evidence="4">3As</strain>
    </source>
</reference>
<proteinExistence type="predicted"/>
<evidence type="ECO:0000313" key="6">
    <source>
        <dbReference type="Proteomes" id="UP000002372"/>
    </source>
</evidence>
<organism evidence="4 6">
    <name type="scientific">Thiomonas arsenitoxydans (strain DSM 22701 / CIP 110005 / 3As)</name>
    <dbReference type="NCBI Taxonomy" id="426114"/>
    <lineage>
        <taxon>Bacteria</taxon>
        <taxon>Pseudomonadati</taxon>
        <taxon>Pseudomonadota</taxon>
        <taxon>Betaproteobacteria</taxon>
        <taxon>Burkholderiales</taxon>
        <taxon>Thiomonas</taxon>
    </lineage>
</organism>
<dbReference type="NCBIfam" id="NF033542">
    <property type="entry name" value="transpos_IS110"/>
    <property type="match status" value="1"/>
</dbReference>
<dbReference type="eggNOG" id="COG3547">
    <property type="taxonomic scope" value="Bacteria"/>
</dbReference>
<dbReference type="RefSeq" id="WP_013106308.1">
    <property type="nucleotide sequence ID" value="NC_014145.1"/>
</dbReference>
<dbReference type="EMBL" id="FP475956">
    <property type="protein sequence ID" value="CAZ89015.1"/>
    <property type="molecule type" value="Genomic_DNA"/>
</dbReference>
<reference key="1">
    <citation type="submission" date="2009-07" db="EMBL/GenBank/DDBJ databases">
        <authorList>
            <person name="Genoscope - CEA"/>
        </authorList>
    </citation>
    <scope>NUCLEOTIDE SEQUENCE</scope>
    <source>
        <strain>3As</strain>
    </source>
</reference>
<accession>D6CUP6</accession>
<dbReference type="Pfam" id="PF01548">
    <property type="entry name" value="DEDD_Tnp_IS110"/>
    <property type="match status" value="1"/>
</dbReference>
<dbReference type="InterPro" id="IPR002525">
    <property type="entry name" value="Transp_IS110-like_N"/>
</dbReference>
<gene>
    <name evidence="4" type="ordered locus">THI_2382</name>
    <name evidence="5" type="ORF">THICB1_80149</name>
</gene>
<dbReference type="EMBL" id="CTRI01000030">
    <property type="protein sequence ID" value="CQR39125.1"/>
    <property type="molecule type" value="Genomic_DNA"/>
</dbReference>
<dbReference type="GO" id="GO:0004803">
    <property type="term" value="F:transposase activity"/>
    <property type="evidence" value="ECO:0007669"/>
    <property type="project" value="InterPro"/>
</dbReference>
<dbReference type="Proteomes" id="UP000078599">
    <property type="component" value="Unassembled WGS sequence"/>
</dbReference>
<feature type="domain" description="Transposase IS110-like N-terminal" evidence="2">
    <location>
        <begin position="10"/>
        <end position="162"/>
    </location>
</feature>
<evidence type="ECO:0000313" key="7">
    <source>
        <dbReference type="Proteomes" id="UP000078599"/>
    </source>
</evidence>
<dbReference type="GO" id="GO:0006313">
    <property type="term" value="P:DNA transposition"/>
    <property type="evidence" value="ECO:0007669"/>
    <property type="project" value="InterPro"/>
</dbReference>
<keyword evidence="1" id="KW-0175">Coiled coil</keyword>